<evidence type="ECO:0000313" key="10">
    <source>
        <dbReference type="Proteomes" id="UP000604117"/>
    </source>
</evidence>
<feature type="transmembrane region" description="Helical" evidence="8">
    <location>
        <begin position="241"/>
        <end position="265"/>
    </location>
</feature>
<dbReference type="PANTHER" id="PTHR30472">
    <property type="entry name" value="FERRIC ENTEROBACTIN TRANSPORT SYSTEM PERMEASE PROTEIN"/>
    <property type="match status" value="1"/>
</dbReference>
<comment type="subcellular location">
    <subcellularLocation>
        <location evidence="1">Cell membrane</location>
        <topology evidence="1">Multi-pass membrane protein</topology>
    </subcellularLocation>
</comment>
<evidence type="ECO:0000256" key="2">
    <source>
        <dbReference type="ARBA" id="ARBA00007935"/>
    </source>
</evidence>
<dbReference type="Pfam" id="PF01032">
    <property type="entry name" value="FecCD"/>
    <property type="match status" value="1"/>
</dbReference>
<dbReference type="SUPFAM" id="SSF81345">
    <property type="entry name" value="ABC transporter involved in vitamin B12 uptake, BtuC"/>
    <property type="match status" value="1"/>
</dbReference>
<comment type="similarity">
    <text evidence="2">Belongs to the binding-protein-dependent transport system permease family. FecCD subfamily.</text>
</comment>
<feature type="transmembrane region" description="Helical" evidence="8">
    <location>
        <begin position="89"/>
        <end position="110"/>
    </location>
</feature>
<evidence type="ECO:0000256" key="1">
    <source>
        <dbReference type="ARBA" id="ARBA00004651"/>
    </source>
</evidence>
<evidence type="ECO:0000256" key="3">
    <source>
        <dbReference type="ARBA" id="ARBA00022448"/>
    </source>
</evidence>
<gene>
    <name evidence="9" type="ORF">Asi02nite_80640</name>
</gene>
<feature type="transmembrane region" description="Helical" evidence="8">
    <location>
        <begin position="116"/>
        <end position="135"/>
    </location>
</feature>
<comment type="caution">
    <text evidence="9">The sequence shown here is derived from an EMBL/GenBank/DDBJ whole genome shotgun (WGS) entry which is preliminary data.</text>
</comment>
<keyword evidence="5 8" id="KW-0812">Transmembrane</keyword>
<feature type="transmembrane region" description="Helical" evidence="8">
    <location>
        <begin position="305"/>
        <end position="323"/>
    </location>
</feature>
<evidence type="ECO:0000256" key="4">
    <source>
        <dbReference type="ARBA" id="ARBA00022475"/>
    </source>
</evidence>
<sequence length="331" mass="33266">MRARRSAGLVVLVGLLAIAAVASLALGANPLTPAEVWHAMTQPTGTEGDIVVRSLRAPRTLLGVTIGVALGVAGVLIQGHTRNPIADPGLLGVSAGGALAVVAAIFVLGVDDLYGYVWFAFAGAFVASVFVFLIGTLGRGGGTPVTVALAGIAVTALLGAATTTLVLLDSQTLDAYRFWSVGGLAGRDAWIAGQVAPFVLAGLVLAAANVGGLNGLALGEDIARSLGIRIQLTRAVGVASITLLTGAAVAACGPIGFVGLIVPHVARGITGPDYRWLTPYAALIGAILVLVADVAGRVIVGAGELPVGIVLAFVGAPYFIALIRRRGLVRI</sequence>
<organism evidence="9 10">
    <name type="scientific">Asanoa siamensis</name>
    <dbReference type="NCBI Taxonomy" id="926357"/>
    <lineage>
        <taxon>Bacteria</taxon>
        <taxon>Bacillati</taxon>
        <taxon>Actinomycetota</taxon>
        <taxon>Actinomycetes</taxon>
        <taxon>Micromonosporales</taxon>
        <taxon>Micromonosporaceae</taxon>
        <taxon>Asanoa</taxon>
    </lineage>
</organism>
<evidence type="ECO:0000256" key="8">
    <source>
        <dbReference type="SAM" id="Phobius"/>
    </source>
</evidence>
<proteinExistence type="inferred from homology"/>
<protein>
    <submittedName>
        <fullName evidence="9">Iron ABC transporter permease</fullName>
    </submittedName>
</protein>
<keyword evidence="10" id="KW-1185">Reference proteome</keyword>
<evidence type="ECO:0000256" key="6">
    <source>
        <dbReference type="ARBA" id="ARBA00022989"/>
    </source>
</evidence>
<keyword evidence="4" id="KW-1003">Cell membrane</keyword>
<evidence type="ECO:0000256" key="5">
    <source>
        <dbReference type="ARBA" id="ARBA00022692"/>
    </source>
</evidence>
<keyword evidence="7 8" id="KW-0472">Membrane</keyword>
<dbReference type="CDD" id="cd06550">
    <property type="entry name" value="TM_ABC_iron-siderophores_like"/>
    <property type="match status" value="1"/>
</dbReference>
<evidence type="ECO:0000256" key="7">
    <source>
        <dbReference type="ARBA" id="ARBA00023136"/>
    </source>
</evidence>
<feature type="transmembrane region" description="Helical" evidence="8">
    <location>
        <begin position="60"/>
        <end position="77"/>
    </location>
</feature>
<dbReference type="Proteomes" id="UP000604117">
    <property type="component" value="Unassembled WGS sequence"/>
</dbReference>
<dbReference type="EMBL" id="BONE01000159">
    <property type="protein sequence ID" value="GIF78546.1"/>
    <property type="molecule type" value="Genomic_DNA"/>
</dbReference>
<feature type="transmembrane region" description="Helical" evidence="8">
    <location>
        <begin position="147"/>
        <end position="168"/>
    </location>
</feature>
<dbReference type="InterPro" id="IPR000522">
    <property type="entry name" value="ABC_transptr_permease_BtuC"/>
</dbReference>
<reference evidence="9 10" key="1">
    <citation type="submission" date="2021-01" db="EMBL/GenBank/DDBJ databases">
        <title>Whole genome shotgun sequence of Asanoa siamensis NBRC 107932.</title>
        <authorList>
            <person name="Komaki H."/>
            <person name="Tamura T."/>
        </authorList>
    </citation>
    <scope>NUCLEOTIDE SEQUENCE [LARGE SCALE GENOMIC DNA]</scope>
    <source>
        <strain evidence="9 10">NBRC 107932</strain>
    </source>
</reference>
<keyword evidence="3" id="KW-0813">Transport</keyword>
<dbReference type="Gene3D" id="1.10.3470.10">
    <property type="entry name" value="ABC transporter involved in vitamin B12 uptake, BtuC"/>
    <property type="match status" value="1"/>
</dbReference>
<accession>A0ABQ4D4V5</accession>
<evidence type="ECO:0000313" key="9">
    <source>
        <dbReference type="EMBL" id="GIF78546.1"/>
    </source>
</evidence>
<feature type="transmembrane region" description="Helical" evidence="8">
    <location>
        <begin position="277"/>
        <end position="299"/>
    </location>
</feature>
<dbReference type="PANTHER" id="PTHR30472:SF1">
    <property type="entry name" value="FE(3+) DICITRATE TRANSPORT SYSTEM PERMEASE PROTEIN FECC-RELATED"/>
    <property type="match status" value="1"/>
</dbReference>
<dbReference type="InterPro" id="IPR037294">
    <property type="entry name" value="ABC_BtuC-like"/>
</dbReference>
<name>A0ABQ4D4V5_9ACTN</name>
<dbReference type="RefSeq" id="WP_203719368.1">
    <property type="nucleotide sequence ID" value="NZ_BONE01000159.1"/>
</dbReference>
<keyword evidence="6 8" id="KW-1133">Transmembrane helix</keyword>